<proteinExistence type="predicted"/>
<name>A0A5D2FFG4_GOSDA</name>
<gene>
    <name evidence="1" type="ORF">ES288_A09G211300v1</name>
</gene>
<reference evidence="1 2" key="1">
    <citation type="submission" date="2019-06" db="EMBL/GenBank/DDBJ databases">
        <title>WGS assembly of Gossypium darwinii.</title>
        <authorList>
            <person name="Chen Z.J."/>
            <person name="Sreedasyam A."/>
            <person name="Ando A."/>
            <person name="Song Q."/>
            <person name="De L."/>
            <person name="Hulse-Kemp A."/>
            <person name="Ding M."/>
            <person name="Ye W."/>
            <person name="Kirkbride R."/>
            <person name="Jenkins J."/>
            <person name="Plott C."/>
            <person name="Lovell J."/>
            <person name="Lin Y.-M."/>
            <person name="Vaughn R."/>
            <person name="Liu B."/>
            <person name="Li W."/>
            <person name="Simpson S."/>
            <person name="Scheffler B."/>
            <person name="Saski C."/>
            <person name="Grover C."/>
            <person name="Hu G."/>
            <person name="Conover J."/>
            <person name="Carlson J."/>
            <person name="Shu S."/>
            <person name="Boston L."/>
            <person name="Williams M."/>
            <person name="Peterson D."/>
            <person name="Mcgee K."/>
            <person name="Jones D."/>
            <person name="Wendel J."/>
            <person name="Stelly D."/>
            <person name="Grimwood J."/>
            <person name="Schmutz J."/>
        </authorList>
    </citation>
    <scope>NUCLEOTIDE SEQUENCE [LARGE SCALE GENOMIC DNA]</scope>
    <source>
        <strain evidence="1">1808015.09</strain>
    </source>
</reference>
<sequence>MKSICHLKVPPLSSISMKQRKSMANSRSTAVQRDLVTWRLNARVSRVRPTLVPFQLVPDSSGIHKKLKQFWVCRASGFGFRIIGSWVRDLFRLISIEF</sequence>
<evidence type="ECO:0000313" key="2">
    <source>
        <dbReference type="Proteomes" id="UP000323506"/>
    </source>
</evidence>
<dbReference type="AlphaFoldDB" id="A0A5D2FFG4"/>
<protein>
    <submittedName>
        <fullName evidence="1">Uncharacterized protein</fullName>
    </submittedName>
</protein>
<evidence type="ECO:0000313" key="1">
    <source>
        <dbReference type="EMBL" id="TYH03339.1"/>
    </source>
</evidence>
<organism evidence="1 2">
    <name type="scientific">Gossypium darwinii</name>
    <name type="common">Darwin's cotton</name>
    <name type="synonym">Gossypium barbadense var. darwinii</name>
    <dbReference type="NCBI Taxonomy" id="34276"/>
    <lineage>
        <taxon>Eukaryota</taxon>
        <taxon>Viridiplantae</taxon>
        <taxon>Streptophyta</taxon>
        <taxon>Embryophyta</taxon>
        <taxon>Tracheophyta</taxon>
        <taxon>Spermatophyta</taxon>
        <taxon>Magnoliopsida</taxon>
        <taxon>eudicotyledons</taxon>
        <taxon>Gunneridae</taxon>
        <taxon>Pentapetalae</taxon>
        <taxon>rosids</taxon>
        <taxon>malvids</taxon>
        <taxon>Malvales</taxon>
        <taxon>Malvaceae</taxon>
        <taxon>Malvoideae</taxon>
        <taxon>Gossypium</taxon>
    </lineage>
</organism>
<dbReference type="EMBL" id="CM017696">
    <property type="protein sequence ID" value="TYH03339.1"/>
    <property type="molecule type" value="Genomic_DNA"/>
</dbReference>
<dbReference type="Proteomes" id="UP000323506">
    <property type="component" value="Chromosome A09"/>
</dbReference>
<accession>A0A5D2FFG4</accession>
<keyword evidence="2" id="KW-1185">Reference proteome</keyword>